<dbReference type="AlphaFoldDB" id="A0AA38XEI1"/>
<dbReference type="SMART" id="SM00858">
    <property type="entry name" value="SAF"/>
    <property type="match status" value="1"/>
</dbReference>
<dbReference type="GO" id="GO:0009306">
    <property type="term" value="P:protein secretion"/>
    <property type="evidence" value="ECO:0007669"/>
    <property type="project" value="InterPro"/>
</dbReference>
<dbReference type="PANTHER" id="PTHR30332">
    <property type="entry name" value="PROBABLE GENERAL SECRETION PATHWAY PROTEIN D"/>
    <property type="match status" value="1"/>
</dbReference>
<keyword evidence="2" id="KW-0812">Transmembrane</keyword>
<accession>A0AA38XEI1</accession>
<dbReference type="NCBIfam" id="TIGR03177">
    <property type="entry name" value="pilus_cpaB"/>
    <property type="match status" value="1"/>
</dbReference>
<gene>
    <name evidence="5" type="ORF">H2204_015106</name>
</gene>
<dbReference type="CDD" id="cd11614">
    <property type="entry name" value="SAF_CpaB_FlgA_like"/>
    <property type="match status" value="1"/>
</dbReference>
<dbReference type="PANTHER" id="PTHR30332:SF17">
    <property type="entry name" value="TYPE IV PILIATION SYSTEM PROTEIN DR_0774-RELATED"/>
    <property type="match status" value="1"/>
</dbReference>
<comment type="caution">
    <text evidence="5">The sequence shown here is derived from an EMBL/GenBank/DDBJ whole genome shotgun (WGS) entry which is preliminary data.</text>
</comment>
<dbReference type="InterPro" id="IPR050810">
    <property type="entry name" value="Bact_Secretion_Sys_Channel"/>
</dbReference>
<evidence type="ECO:0000259" key="4">
    <source>
        <dbReference type="SMART" id="SM00858"/>
    </source>
</evidence>
<feature type="signal peptide" evidence="3">
    <location>
        <begin position="1"/>
        <end position="27"/>
    </location>
</feature>
<dbReference type="InterPro" id="IPR004846">
    <property type="entry name" value="T2SS/T3SS_dom"/>
</dbReference>
<dbReference type="EMBL" id="JAPDRN010000217">
    <property type="protein sequence ID" value="KAJ9611891.1"/>
    <property type="molecule type" value="Genomic_DNA"/>
</dbReference>
<keyword evidence="3" id="KW-0732">Signal</keyword>
<evidence type="ECO:0000256" key="2">
    <source>
        <dbReference type="SAM" id="Phobius"/>
    </source>
</evidence>
<dbReference type="Pfam" id="PF00263">
    <property type="entry name" value="Secretin"/>
    <property type="match status" value="1"/>
</dbReference>
<name>A0AA38XEI1_9EURO</name>
<feature type="compositionally biased region" description="Low complexity" evidence="1">
    <location>
        <begin position="418"/>
        <end position="428"/>
    </location>
</feature>
<organism evidence="5">
    <name type="scientific">Knufia peltigerae</name>
    <dbReference type="NCBI Taxonomy" id="1002370"/>
    <lineage>
        <taxon>Eukaryota</taxon>
        <taxon>Fungi</taxon>
        <taxon>Dikarya</taxon>
        <taxon>Ascomycota</taxon>
        <taxon>Pezizomycotina</taxon>
        <taxon>Eurotiomycetes</taxon>
        <taxon>Chaetothyriomycetidae</taxon>
        <taxon>Chaetothyriales</taxon>
        <taxon>Trichomeriaceae</taxon>
        <taxon>Knufia</taxon>
    </lineage>
</organism>
<proteinExistence type="predicted"/>
<dbReference type="InterPro" id="IPR017592">
    <property type="entry name" value="Pilus_assmbl_Flp-typ_CpaB"/>
</dbReference>
<reference evidence="5" key="1">
    <citation type="submission" date="2022-10" db="EMBL/GenBank/DDBJ databases">
        <title>Culturing micro-colonial fungi from biological soil crusts in the Mojave desert and describing Neophaeococcomyces mojavensis, and introducing the new genera and species Taxawa tesnikishii.</title>
        <authorList>
            <person name="Kurbessoian T."/>
            <person name="Stajich J.E."/>
        </authorList>
    </citation>
    <scope>NUCLEOTIDE SEQUENCE</scope>
    <source>
        <strain evidence="5">TK_35</strain>
    </source>
</reference>
<dbReference type="Pfam" id="PF16976">
    <property type="entry name" value="RcpC"/>
    <property type="match status" value="1"/>
</dbReference>
<sequence length="922" mass="96911">MLLLGLVPLLLFTFSGVLIMAAQQTLATASAEGARASLRYGSAGERRTAACLAARRSMQWLLQFSRQNPDCSAGGAGAIVVSPQAPCAGLATVQCMTVTVSYDYSSHPFLPGTATLYGWETFFMLKLTRIAAIALIALAVLLAVVAFVIGRKPAASADNPSTIVKADAQTFSVVEATARLPAGEPISANGVRLTQHTAEVPGAVTDLAAVVGKVPVQDISEGSAIGTSLLAQGFSLQLRPGERALAVPVDELVAAGNRILPGDFVDVFLNLRSAATSYNGQQDIAQTRLLLSRLRVLSYGQQDIAVAPGTAQGEAPATANSDSRAADITSGSSSAHSNGNGSDATQPARTAVLAVPVADANRLLLGAQQGKLFLALRNPADTGLPDVALFPQARGVLDPVRGLDDEQQQALQRPENHAYAGLDGDALAGRGGSVQRSAHETPARAPVQRRSTPRPAGIEIIRGDTAAPPHMTERRYCLRPTVRQRWLALLLVLLAPGASVAADDLLLQTREQRPWTLPADLERVAIADPGVADIVMLRGARQALLVGKAPGTTTLLLWHRKQSEPQRVQVRVQSAVQGAADTGPNGLVFTQQDYQGLLQGSSDSVLAHMQEQKTAVMALGKDGSLTDASTISSGGVVQVEVKVVEFNKTALKQIGINFQNRNGGFAYGFARPGGQLPGNTGILPGMKEGESSNESESPISSAFRLVFGSTKGLWNADVDLLQANGMARVLAEPTLVALSGQSASFLAGGELPILEPQGLGTTTVTYKPFGIGLTVTPTVLSPNRIALKVAPEASDLDYTNSIALNGVQIPSITTRRADTTVELGDGESFVIGGLVSSTVASTVNKIPLLGDLPIIGTFFRNFDYKRQDKELVIIVTPRLVQPIARNTVLPLPGDREAKPNMPEWGAWLLGPISRDPVPGFSR</sequence>
<feature type="region of interest" description="Disordered" evidence="1">
    <location>
        <begin position="309"/>
        <end position="346"/>
    </location>
</feature>
<feature type="region of interest" description="Disordered" evidence="1">
    <location>
        <begin position="415"/>
        <end position="452"/>
    </location>
</feature>
<evidence type="ECO:0000256" key="1">
    <source>
        <dbReference type="SAM" id="MobiDB-lite"/>
    </source>
</evidence>
<evidence type="ECO:0000256" key="3">
    <source>
        <dbReference type="SAM" id="SignalP"/>
    </source>
</evidence>
<keyword evidence="2" id="KW-0472">Membrane</keyword>
<dbReference type="PRINTS" id="PR00811">
    <property type="entry name" value="BCTERIALGSPD"/>
</dbReference>
<dbReference type="Pfam" id="PF13629">
    <property type="entry name" value="T2SS-T3SS_pil_N"/>
    <property type="match status" value="1"/>
</dbReference>
<dbReference type="InterPro" id="IPR031571">
    <property type="entry name" value="RcpC_dom"/>
</dbReference>
<keyword evidence="2" id="KW-1133">Transmembrane helix</keyword>
<feature type="domain" description="SAF" evidence="4">
    <location>
        <begin position="171"/>
        <end position="231"/>
    </location>
</feature>
<dbReference type="InterPro" id="IPR032789">
    <property type="entry name" value="T2SS-T3SS_pil_N"/>
</dbReference>
<dbReference type="Pfam" id="PF08666">
    <property type="entry name" value="SAF"/>
    <property type="match status" value="1"/>
</dbReference>
<feature type="transmembrane region" description="Helical" evidence="2">
    <location>
        <begin position="130"/>
        <end position="149"/>
    </location>
</feature>
<feature type="compositionally biased region" description="Low complexity" evidence="1">
    <location>
        <begin position="330"/>
        <end position="342"/>
    </location>
</feature>
<feature type="chain" id="PRO_5041207955" description="SAF domain-containing protein" evidence="3">
    <location>
        <begin position="28"/>
        <end position="922"/>
    </location>
</feature>
<protein>
    <recommendedName>
        <fullName evidence="4">SAF domain-containing protein</fullName>
    </recommendedName>
</protein>
<dbReference type="InterPro" id="IPR001775">
    <property type="entry name" value="GspD/PilQ"/>
</dbReference>
<evidence type="ECO:0000313" key="5">
    <source>
        <dbReference type="EMBL" id="KAJ9611891.1"/>
    </source>
</evidence>
<dbReference type="InterPro" id="IPR013974">
    <property type="entry name" value="SAF"/>
</dbReference>